<dbReference type="AlphaFoldDB" id="A0A0M8P7B4"/>
<feature type="region of interest" description="Disordered" evidence="1">
    <location>
        <begin position="125"/>
        <end position="154"/>
    </location>
</feature>
<evidence type="ECO:0000313" key="2">
    <source>
        <dbReference type="EMBL" id="KOS46628.1"/>
    </source>
</evidence>
<comment type="caution">
    <text evidence="2">The sequence shown here is derived from an EMBL/GenBank/DDBJ whole genome shotgun (WGS) entry which is preliminary data.</text>
</comment>
<gene>
    <name evidence="2" type="ORF">ACN38_g2428</name>
</gene>
<keyword evidence="3" id="KW-1185">Reference proteome</keyword>
<dbReference type="Proteomes" id="UP000037696">
    <property type="component" value="Unassembled WGS sequence"/>
</dbReference>
<evidence type="ECO:0000256" key="1">
    <source>
        <dbReference type="SAM" id="MobiDB-lite"/>
    </source>
</evidence>
<accession>A0A0M8P7B4</accession>
<sequence>MSETRGIPPPVQVYHNKLPPLASAEYVNKPVHLLESPEISISFFISYPYFFLVNTLQHYISMPNSDRLLSLSKGLGEKKVNPSCKAPATPKWKWTLTRAPHTSAPRANIYALATTVPAIGAQTSLDNSTMPKRRTEMITDRRPRSSPNDVARTTGHCPRKVLITEPMIAAPNAVKMGVAA</sequence>
<organism evidence="2 3">
    <name type="scientific">Penicillium nordicum</name>
    <dbReference type="NCBI Taxonomy" id="229535"/>
    <lineage>
        <taxon>Eukaryota</taxon>
        <taxon>Fungi</taxon>
        <taxon>Dikarya</taxon>
        <taxon>Ascomycota</taxon>
        <taxon>Pezizomycotina</taxon>
        <taxon>Eurotiomycetes</taxon>
        <taxon>Eurotiomycetidae</taxon>
        <taxon>Eurotiales</taxon>
        <taxon>Aspergillaceae</taxon>
        <taxon>Penicillium</taxon>
    </lineage>
</organism>
<reference evidence="2 3" key="1">
    <citation type="submission" date="2015-08" db="EMBL/GenBank/DDBJ databases">
        <title>Genome sequencing of Penicillium nordicum.</title>
        <authorList>
            <person name="Nguyen H.D."/>
            <person name="Seifert K.A."/>
        </authorList>
    </citation>
    <scope>NUCLEOTIDE SEQUENCE [LARGE SCALE GENOMIC DNA]</scope>
    <source>
        <strain evidence="2 3">DAOMC 185683</strain>
    </source>
</reference>
<proteinExistence type="predicted"/>
<name>A0A0M8P7B4_9EURO</name>
<evidence type="ECO:0000313" key="3">
    <source>
        <dbReference type="Proteomes" id="UP000037696"/>
    </source>
</evidence>
<feature type="compositionally biased region" description="Basic and acidic residues" evidence="1">
    <location>
        <begin position="133"/>
        <end position="143"/>
    </location>
</feature>
<dbReference type="EMBL" id="LHQQ01000026">
    <property type="protein sequence ID" value="KOS46628.1"/>
    <property type="molecule type" value="Genomic_DNA"/>
</dbReference>
<protein>
    <submittedName>
        <fullName evidence="2">Uncharacterized protein</fullName>
    </submittedName>
</protein>